<accession>A0A1V0AGV5</accession>
<dbReference type="EMBL" id="CP017717">
    <property type="protein sequence ID" value="AQZ69461.1"/>
    <property type="molecule type" value="Genomic_DNA"/>
</dbReference>
<dbReference type="KEGG" id="noa:BKM31_55450"/>
<evidence type="ECO:0000313" key="3">
    <source>
        <dbReference type="Proteomes" id="UP000190797"/>
    </source>
</evidence>
<dbReference type="Proteomes" id="UP000190797">
    <property type="component" value="Chromosome"/>
</dbReference>
<gene>
    <name evidence="2" type="ORF">BKM31_55450</name>
</gene>
<feature type="region of interest" description="Disordered" evidence="1">
    <location>
        <begin position="45"/>
        <end position="77"/>
    </location>
</feature>
<organism evidence="2 3">
    <name type="scientific">[Actinomadura] parvosata subsp. kistnae</name>
    <dbReference type="NCBI Taxonomy" id="1909395"/>
    <lineage>
        <taxon>Bacteria</taxon>
        <taxon>Bacillati</taxon>
        <taxon>Actinomycetota</taxon>
        <taxon>Actinomycetes</taxon>
        <taxon>Streptosporangiales</taxon>
        <taxon>Streptosporangiaceae</taxon>
        <taxon>Nonomuraea</taxon>
    </lineage>
</organism>
<evidence type="ECO:0000256" key="1">
    <source>
        <dbReference type="SAM" id="MobiDB-lite"/>
    </source>
</evidence>
<dbReference type="AlphaFoldDB" id="A0A1V0AGV5"/>
<protein>
    <submittedName>
        <fullName evidence="2">Uncharacterized protein</fullName>
    </submittedName>
</protein>
<reference evidence="3" key="1">
    <citation type="journal article" date="2017" name="Med. Chem. Commun.">
        <title>Nonomuraea sp. ATCC 55076 harbours the largest actinomycete chromosome to date and the kistamicin biosynthetic gene cluster.</title>
        <authorList>
            <person name="Nazari B."/>
            <person name="Forneris C.C."/>
            <person name="Gibson M.I."/>
            <person name="Moon K."/>
            <person name="Schramma K.R."/>
            <person name="Seyedsayamdost M.R."/>
        </authorList>
    </citation>
    <scope>NUCLEOTIDE SEQUENCE [LARGE SCALE GENOMIC DNA]</scope>
    <source>
        <strain evidence="3">ATCC 55076</strain>
    </source>
</reference>
<proteinExistence type="predicted"/>
<keyword evidence="3" id="KW-1185">Reference proteome</keyword>
<name>A0A1V0AGV5_9ACTN</name>
<evidence type="ECO:0000313" key="2">
    <source>
        <dbReference type="EMBL" id="AQZ69461.1"/>
    </source>
</evidence>
<sequence>MQNAAEPVLPAYVRIGDSPWMRSGMDATGQMRVRMERIVDGRPGRFRRQNTFHPYAKSPDHPRGIPSLAPDAAQLLS</sequence>